<organism evidence="2 3">
    <name type="scientific">Exophiala bonariae</name>
    <dbReference type="NCBI Taxonomy" id="1690606"/>
    <lineage>
        <taxon>Eukaryota</taxon>
        <taxon>Fungi</taxon>
        <taxon>Dikarya</taxon>
        <taxon>Ascomycota</taxon>
        <taxon>Pezizomycotina</taxon>
        <taxon>Eurotiomycetes</taxon>
        <taxon>Chaetothyriomycetidae</taxon>
        <taxon>Chaetothyriales</taxon>
        <taxon>Herpotrichiellaceae</taxon>
        <taxon>Exophiala</taxon>
    </lineage>
</organism>
<dbReference type="AlphaFoldDB" id="A0AAV9N6D6"/>
<feature type="signal peptide" evidence="1">
    <location>
        <begin position="1"/>
        <end position="21"/>
    </location>
</feature>
<comment type="caution">
    <text evidence="2">The sequence shown here is derived from an EMBL/GenBank/DDBJ whole genome shotgun (WGS) entry which is preliminary data.</text>
</comment>
<dbReference type="Pfam" id="PF15892">
    <property type="entry name" value="BNR_4"/>
    <property type="match status" value="1"/>
</dbReference>
<dbReference type="EMBL" id="JAVRRD010000017">
    <property type="protein sequence ID" value="KAK5050532.1"/>
    <property type="molecule type" value="Genomic_DNA"/>
</dbReference>
<feature type="chain" id="PRO_5043328650" description="BNR repeat-containing family member" evidence="1">
    <location>
        <begin position="22"/>
        <end position="439"/>
    </location>
</feature>
<accession>A0AAV9N6D6</accession>
<dbReference type="Proteomes" id="UP001358417">
    <property type="component" value="Unassembled WGS sequence"/>
</dbReference>
<evidence type="ECO:0000313" key="3">
    <source>
        <dbReference type="Proteomes" id="UP001358417"/>
    </source>
</evidence>
<evidence type="ECO:0008006" key="4">
    <source>
        <dbReference type="Google" id="ProtNLM"/>
    </source>
</evidence>
<name>A0AAV9N6D6_9EURO</name>
<proteinExistence type="predicted"/>
<dbReference type="RefSeq" id="XP_064705118.1">
    <property type="nucleotide sequence ID" value="XM_064847397.1"/>
</dbReference>
<dbReference type="GeneID" id="89971996"/>
<reference evidence="2 3" key="1">
    <citation type="submission" date="2023-08" db="EMBL/GenBank/DDBJ databases">
        <title>Black Yeasts Isolated from many extreme environments.</title>
        <authorList>
            <person name="Coleine C."/>
            <person name="Stajich J.E."/>
            <person name="Selbmann L."/>
        </authorList>
    </citation>
    <scope>NUCLEOTIDE SEQUENCE [LARGE SCALE GENOMIC DNA]</scope>
    <source>
        <strain evidence="2 3">CCFEE 5792</strain>
    </source>
</reference>
<keyword evidence="3" id="KW-1185">Reference proteome</keyword>
<keyword evidence="1" id="KW-0732">Signal</keyword>
<gene>
    <name evidence="2" type="ORF">LTR84_003813</name>
</gene>
<protein>
    <recommendedName>
        <fullName evidence="4">BNR repeat-containing family member</fullName>
    </recommendedName>
</protein>
<evidence type="ECO:0000256" key="1">
    <source>
        <dbReference type="SAM" id="SignalP"/>
    </source>
</evidence>
<evidence type="ECO:0000313" key="2">
    <source>
        <dbReference type="EMBL" id="KAK5050532.1"/>
    </source>
</evidence>
<sequence length="439" mass="47576">MFIHFAKLTSGCFLLSSLVQATVSPGALETISAAVDANSVAAFWSPLAEAGGYTWLAYNRNPMSGNDNGHHNVMVVRRGIDNGVISRDCLKASDGQCATFLDDAGHNTPSLAVDGDGYVHVFAAMHNEAWHYYRSSQPYSPSQMTSHSSEMPDSSLLITYPVIKSDSSGNLWLIIRGDNGNGVARGGYLYKYTLSSKTWARIARFAYDADTAVYPDDITFDASGNLHIIFEWSKNPASAIRHQGSYLRYSPTTNTWSVANGDTVSVPVTRSTPQLVFQPLTAGEQYDTIGVNDTAAPAFQSAKLALYESSGIVRMQAAYRYKAAVGGVWQVRRAYATFGDTAGWTREILFSDTDTSAAIDITHDGTSVRVYYCKIQDSVYVREKVGNAAWTETALAAGKGVQRLSVSMRADGTDVTYLVAPKNVNSTTGSLYLQLVGGR</sequence>